<evidence type="ECO:0000313" key="1">
    <source>
        <dbReference type="EMBL" id="JAE31272.1"/>
    </source>
</evidence>
<reference evidence="1" key="1">
    <citation type="submission" date="2014-09" db="EMBL/GenBank/DDBJ databases">
        <authorList>
            <person name="Magalhaes I.L.F."/>
            <person name="Oliveira U."/>
            <person name="Santos F.R."/>
            <person name="Vidigal T.H.D.A."/>
            <person name="Brescovit A.D."/>
            <person name="Santos A.J."/>
        </authorList>
    </citation>
    <scope>NUCLEOTIDE SEQUENCE</scope>
    <source>
        <tissue evidence="1">Shoot tissue taken approximately 20 cm above the soil surface</tissue>
    </source>
</reference>
<dbReference type="EMBL" id="GBRH01166624">
    <property type="protein sequence ID" value="JAE31272.1"/>
    <property type="molecule type" value="Transcribed_RNA"/>
</dbReference>
<reference evidence="1" key="2">
    <citation type="journal article" date="2015" name="Data Brief">
        <title>Shoot transcriptome of the giant reed, Arundo donax.</title>
        <authorList>
            <person name="Barrero R.A."/>
            <person name="Guerrero F.D."/>
            <person name="Moolhuijzen P."/>
            <person name="Goolsby J.A."/>
            <person name="Tidwell J."/>
            <person name="Bellgard S.E."/>
            <person name="Bellgard M.I."/>
        </authorList>
    </citation>
    <scope>NUCLEOTIDE SEQUENCE</scope>
    <source>
        <tissue evidence="1">Shoot tissue taken approximately 20 cm above the soil surface</tissue>
    </source>
</reference>
<sequence length="15" mass="1728">MSFCSFVNVMGVMYL</sequence>
<proteinExistence type="predicted"/>
<name>A0A0A9H3D5_ARUDO</name>
<organism evidence="1">
    <name type="scientific">Arundo donax</name>
    <name type="common">Giant reed</name>
    <name type="synonym">Donax arundinaceus</name>
    <dbReference type="NCBI Taxonomy" id="35708"/>
    <lineage>
        <taxon>Eukaryota</taxon>
        <taxon>Viridiplantae</taxon>
        <taxon>Streptophyta</taxon>
        <taxon>Embryophyta</taxon>
        <taxon>Tracheophyta</taxon>
        <taxon>Spermatophyta</taxon>
        <taxon>Magnoliopsida</taxon>
        <taxon>Liliopsida</taxon>
        <taxon>Poales</taxon>
        <taxon>Poaceae</taxon>
        <taxon>PACMAD clade</taxon>
        <taxon>Arundinoideae</taxon>
        <taxon>Arundineae</taxon>
        <taxon>Arundo</taxon>
    </lineage>
</organism>
<accession>A0A0A9H3D5</accession>
<protein>
    <submittedName>
        <fullName evidence="1">Uncharacterized protein</fullName>
    </submittedName>
</protein>